<dbReference type="Proteomes" id="UP000625711">
    <property type="component" value="Unassembled WGS sequence"/>
</dbReference>
<comment type="caution">
    <text evidence="1">The sequence shown here is derived from an EMBL/GenBank/DDBJ whole genome shotgun (WGS) entry which is preliminary data.</text>
</comment>
<accession>A0A834HZM4</accession>
<dbReference type="AlphaFoldDB" id="A0A834HZM4"/>
<proteinExistence type="predicted"/>
<sequence length="125" mass="14780">MYIKRRTFIVFITIFWLFVAAPEASLLIVSIADDRSAPPTTPRNLYYDYDGSGGPVLNYFSYCGRSRVEFHFWGVEWHRNLGDLARPGRSSIFRLARWRLWKRAPLLDRKLVFVFSECSCRLRRP</sequence>
<evidence type="ECO:0000313" key="2">
    <source>
        <dbReference type="Proteomes" id="UP000625711"/>
    </source>
</evidence>
<protein>
    <submittedName>
        <fullName evidence="1">Uncharacterized protein</fullName>
    </submittedName>
</protein>
<organism evidence="1 2">
    <name type="scientific">Rhynchophorus ferrugineus</name>
    <name type="common">Red palm weevil</name>
    <name type="synonym">Curculio ferrugineus</name>
    <dbReference type="NCBI Taxonomy" id="354439"/>
    <lineage>
        <taxon>Eukaryota</taxon>
        <taxon>Metazoa</taxon>
        <taxon>Ecdysozoa</taxon>
        <taxon>Arthropoda</taxon>
        <taxon>Hexapoda</taxon>
        <taxon>Insecta</taxon>
        <taxon>Pterygota</taxon>
        <taxon>Neoptera</taxon>
        <taxon>Endopterygota</taxon>
        <taxon>Coleoptera</taxon>
        <taxon>Polyphaga</taxon>
        <taxon>Cucujiformia</taxon>
        <taxon>Curculionidae</taxon>
        <taxon>Dryophthorinae</taxon>
        <taxon>Rhynchophorus</taxon>
    </lineage>
</organism>
<keyword evidence="2" id="KW-1185">Reference proteome</keyword>
<gene>
    <name evidence="1" type="ORF">GWI33_015995</name>
</gene>
<evidence type="ECO:0000313" key="1">
    <source>
        <dbReference type="EMBL" id="KAF7271089.1"/>
    </source>
</evidence>
<name>A0A834HZM4_RHYFE</name>
<reference evidence="1" key="1">
    <citation type="submission" date="2020-08" db="EMBL/GenBank/DDBJ databases">
        <title>Genome sequencing and assembly of the red palm weevil Rhynchophorus ferrugineus.</title>
        <authorList>
            <person name="Dias G.B."/>
            <person name="Bergman C.M."/>
            <person name="Manee M."/>
        </authorList>
    </citation>
    <scope>NUCLEOTIDE SEQUENCE</scope>
    <source>
        <strain evidence="1">AA-2017</strain>
        <tissue evidence="1">Whole larva</tissue>
    </source>
</reference>
<dbReference type="EMBL" id="JAACXV010014019">
    <property type="protein sequence ID" value="KAF7271089.1"/>
    <property type="molecule type" value="Genomic_DNA"/>
</dbReference>